<organism evidence="1 2">
    <name type="scientific">Caenorhabditis tropicalis</name>
    <dbReference type="NCBI Taxonomy" id="1561998"/>
    <lineage>
        <taxon>Eukaryota</taxon>
        <taxon>Metazoa</taxon>
        <taxon>Ecdysozoa</taxon>
        <taxon>Nematoda</taxon>
        <taxon>Chromadorea</taxon>
        <taxon>Rhabditida</taxon>
        <taxon>Rhabditina</taxon>
        <taxon>Rhabditomorpha</taxon>
        <taxon>Rhabditoidea</taxon>
        <taxon>Rhabditidae</taxon>
        <taxon>Peloderinae</taxon>
        <taxon>Caenorhabditis</taxon>
    </lineage>
</organism>
<keyword evidence="1" id="KW-1185">Reference proteome</keyword>
<dbReference type="WBParaSite" id="Csp11.Scaffold629.g15575.t1">
    <property type="protein sequence ID" value="Csp11.Scaffold629.g15575.t1"/>
    <property type="gene ID" value="Csp11.Scaffold629.g15575"/>
</dbReference>
<evidence type="ECO:0000313" key="2">
    <source>
        <dbReference type="WBParaSite" id="Csp11.Scaffold629.g15575.t1"/>
    </source>
</evidence>
<evidence type="ECO:0000313" key="1">
    <source>
        <dbReference type="Proteomes" id="UP000095282"/>
    </source>
</evidence>
<dbReference type="AlphaFoldDB" id="A0A1I7U787"/>
<name>A0A1I7U787_9PELO</name>
<accession>A0A1I7U787</accession>
<protein>
    <submittedName>
        <fullName evidence="2">Uncharacterized protein</fullName>
    </submittedName>
</protein>
<dbReference type="Proteomes" id="UP000095282">
    <property type="component" value="Unplaced"/>
</dbReference>
<reference evidence="2" key="1">
    <citation type="submission" date="2016-11" db="UniProtKB">
        <authorList>
            <consortium name="WormBaseParasite"/>
        </authorList>
    </citation>
    <scope>IDENTIFICATION</scope>
</reference>
<proteinExistence type="predicted"/>
<sequence length="67" mass="8097">MLCIFCPETWNDRCQNSKKKVVSFLLLFMDHTSFEIRDFQIGYLKATDQTMINRFQIRIYGLRELET</sequence>